<dbReference type="SMART" id="SM00262">
    <property type="entry name" value="GEL"/>
    <property type="match status" value="6"/>
</dbReference>
<dbReference type="InterPro" id="IPR057226">
    <property type="entry name" value="DUF7904"/>
</dbReference>
<comment type="caution">
    <text evidence="4">The sequence shown here is derived from an EMBL/GenBank/DDBJ whole genome shotgun (WGS) entry which is preliminary data.</text>
</comment>
<dbReference type="GO" id="GO:0051014">
    <property type="term" value="P:actin filament severing"/>
    <property type="evidence" value="ECO:0007669"/>
    <property type="project" value="TreeGrafter"/>
</dbReference>
<organism evidence="4 5">
    <name type="scientific">Microctonus aethiopoides</name>
    <dbReference type="NCBI Taxonomy" id="144406"/>
    <lineage>
        <taxon>Eukaryota</taxon>
        <taxon>Metazoa</taxon>
        <taxon>Ecdysozoa</taxon>
        <taxon>Arthropoda</taxon>
        <taxon>Hexapoda</taxon>
        <taxon>Insecta</taxon>
        <taxon>Pterygota</taxon>
        <taxon>Neoptera</taxon>
        <taxon>Endopterygota</taxon>
        <taxon>Hymenoptera</taxon>
        <taxon>Apocrita</taxon>
        <taxon>Ichneumonoidea</taxon>
        <taxon>Braconidae</taxon>
        <taxon>Euphorinae</taxon>
        <taxon>Microctonus</taxon>
    </lineage>
</organism>
<comment type="similarity">
    <text evidence="1">Belongs to the villin/gelsolin family.</text>
</comment>
<dbReference type="PROSITE" id="PS51089">
    <property type="entry name" value="HP"/>
    <property type="match status" value="1"/>
</dbReference>
<dbReference type="SMART" id="SM00153">
    <property type="entry name" value="VHP"/>
    <property type="match status" value="1"/>
</dbReference>
<dbReference type="PANTHER" id="PTHR11977:SF57">
    <property type="entry name" value="VILLIN-LIKE PROTEIN QUAIL"/>
    <property type="match status" value="1"/>
</dbReference>
<dbReference type="GO" id="GO:0005737">
    <property type="term" value="C:cytoplasm"/>
    <property type="evidence" value="ECO:0007669"/>
    <property type="project" value="TreeGrafter"/>
</dbReference>
<gene>
    <name evidence="4" type="ORF">PV328_005106</name>
</gene>
<dbReference type="Gene3D" id="3.40.20.10">
    <property type="entry name" value="Severin"/>
    <property type="match status" value="6"/>
</dbReference>
<dbReference type="Proteomes" id="UP001168990">
    <property type="component" value="Unassembled WGS sequence"/>
</dbReference>
<dbReference type="InterPro" id="IPR007122">
    <property type="entry name" value="Villin/Gelsolin"/>
</dbReference>
<evidence type="ECO:0000256" key="1">
    <source>
        <dbReference type="ARBA" id="ARBA00008418"/>
    </source>
</evidence>
<dbReference type="Pfam" id="PF00626">
    <property type="entry name" value="Gelsolin"/>
    <property type="match status" value="3"/>
</dbReference>
<dbReference type="GO" id="GO:0015629">
    <property type="term" value="C:actin cytoskeleton"/>
    <property type="evidence" value="ECO:0007669"/>
    <property type="project" value="TreeGrafter"/>
</dbReference>
<evidence type="ECO:0000259" key="3">
    <source>
        <dbReference type="PROSITE" id="PS51089"/>
    </source>
</evidence>
<dbReference type="EMBL" id="JAQQBS010000002">
    <property type="protein sequence ID" value="KAK0171684.1"/>
    <property type="molecule type" value="Genomic_DNA"/>
</dbReference>
<dbReference type="GO" id="GO:0051016">
    <property type="term" value="P:barbed-end actin filament capping"/>
    <property type="evidence" value="ECO:0007669"/>
    <property type="project" value="TreeGrafter"/>
</dbReference>
<dbReference type="InterPro" id="IPR003128">
    <property type="entry name" value="Villin_headpiece"/>
</dbReference>
<dbReference type="GO" id="GO:0051015">
    <property type="term" value="F:actin filament binding"/>
    <property type="evidence" value="ECO:0007669"/>
    <property type="project" value="InterPro"/>
</dbReference>
<dbReference type="GO" id="GO:0008154">
    <property type="term" value="P:actin polymerization or depolymerization"/>
    <property type="evidence" value="ECO:0007669"/>
    <property type="project" value="TreeGrafter"/>
</dbReference>
<evidence type="ECO:0000313" key="4">
    <source>
        <dbReference type="EMBL" id="KAK0171684.1"/>
    </source>
</evidence>
<dbReference type="PANTHER" id="PTHR11977">
    <property type="entry name" value="VILLIN"/>
    <property type="match status" value="1"/>
</dbReference>
<reference evidence="4" key="2">
    <citation type="submission" date="2023-03" db="EMBL/GenBank/DDBJ databases">
        <authorList>
            <person name="Inwood S.N."/>
            <person name="Skelly J.G."/>
            <person name="Guhlin J."/>
            <person name="Harrop T.W.R."/>
            <person name="Goldson S.G."/>
            <person name="Dearden P.K."/>
        </authorList>
    </citation>
    <scope>NUCLEOTIDE SEQUENCE</scope>
    <source>
        <strain evidence="4">Irish</strain>
        <tissue evidence="4">Whole body</tissue>
    </source>
</reference>
<dbReference type="InterPro" id="IPR029006">
    <property type="entry name" value="ADF-H/Gelsolin-like_dom_sf"/>
</dbReference>
<dbReference type="GO" id="GO:0005546">
    <property type="term" value="F:phosphatidylinositol-4,5-bisphosphate binding"/>
    <property type="evidence" value="ECO:0007669"/>
    <property type="project" value="TreeGrafter"/>
</dbReference>
<dbReference type="SUPFAM" id="SSF47050">
    <property type="entry name" value="VHP, Villin headpiece domain"/>
    <property type="match status" value="1"/>
</dbReference>
<evidence type="ECO:0000313" key="5">
    <source>
        <dbReference type="Proteomes" id="UP001168990"/>
    </source>
</evidence>
<feature type="region of interest" description="Disordered" evidence="2">
    <location>
        <begin position="1"/>
        <end position="32"/>
    </location>
</feature>
<sequence length="819" mass="92685">MGYSKRKMYESCSRVLRQDDKSSSDDSGSDAFRNVPRNRTAFIIWKIEGLQAISLPRNIIGHFLSESAYIIYAVSSKDGGLPYPEMPLKEIKGNNAVKTVHFWIGSSCDSTISGAAALRAAELDAQVGATILFRESEGRESSRFLAYFRQHLKIERMHLENPQMILQRVTGLAIPITIELETICWEHFSSGDVMILDIQSQGVIFLWLGTNANPLHKRHAVRILEPRKENNNVRIVIVDDGYEQTLKGEDKKLFDRILDPKARSVLPQPQRHLHTPSAIKLYKCCEQSGKYKVAELKSGPIFRSDLTSNSVFIIDRGEAGVWAWVGREVDAREKLEAVRNARGFVKKKGYSSCLRVARAIEDAEPLEMKSLLRSWEPARTRPLILQTSFDSEYMNERPRMAAECQLIDDGSGKKTVWRVSKRDNMREVKETKDESNGIFYAGACYIIRYIYGSGRREKSIVYCWNGAHSTSVDREAALEAACRLAEDTAAQLVKASQGCEPSHLLQIYGGKLRILAGPHQDSPPHKYLVRVFGSTPYTSKAVERPLRASSLDSGGVFILFSASPIVWCGGKSTGDAREASRRLAPVAAPLVAEGKENEEFWSQLGGRGSYCSETDEILEESGKRLYQCIVMENAFVGEEVLGFSQNSLIPEANWLLDVGSVIWVWMGALSDTKSMKKCVEYASIYLYTHPAGRDRNTTILIIKQGQEPPTFIGLFDNWNHNNLREYRTFEDFRISIEGNRPCINNRYENPASEFDGYVKYPLRILKNEAEHLPTDVDVFKKEMHLTYDDFTSIFKMNPVEFEKLPAWRRQRLKQAAGLF</sequence>
<dbReference type="Pfam" id="PF25480">
    <property type="entry name" value="DUF7904"/>
    <property type="match status" value="1"/>
</dbReference>
<accession>A0AA39KS31</accession>
<dbReference type="PRINTS" id="PR00597">
    <property type="entry name" value="GELSOLIN"/>
</dbReference>
<dbReference type="InterPro" id="IPR007123">
    <property type="entry name" value="Gelsolin-like_dom"/>
</dbReference>
<protein>
    <recommendedName>
        <fullName evidence="3">HP domain-containing protein</fullName>
    </recommendedName>
</protein>
<evidence type="ECO:0000256" key="2">
    <source>
        <dbReference type="SAM" id="MobiDB-lite"/>
    </source>
</evidence>
<dbReference type="Pfam" id="PF02209">
    <property type="entry name" value="VHP"/>
    <property type="match status" value="1"/>
</dbReference>
<dbReference type="Gene3D" id="1.10.950.10">
    <property type="entry name" value="Villin headpiece domain"/>
    <property type="match status" value="1"/>
</dbReference>
<dbReference type="InterPro" id="IPR036886">
    <property type="entry name" value="Villin_headpiece_dom_sf"/>
</dbReference>
<dbReference type="AlphaFoldDB" id="A0AA39KS31"/>
<reference evidence="4" key="1">
    <citation type="journal article" date="2023" name="bioRxiv">
        <title>Scaffold-level genome assemblies of two parasitoid biocontrol wasps reveal the parthenogenesis mechanism and an associated novel virus.</title>
        <authorList>
            <person name="Inwood S."/>
            <person name="Skelly J."/>
            <person name="Guhlin J."/>
            <person name="Harrop T."/>
            <person name="Goldson S."/>
            <person name="Dearden P."/>
        </authorList>
    </citation>
    <scope>NUCLEOTIDE SEQUENCE</scope>
    <source>
        <strain evidence="4">Irish</strain>
        <tissue evidence="4">Whole body</tissue>
    </source>
</reference>
<dbReference type="SUPFAM" id="SSF55753">
    <property type="entry name" value="Actin depolymerizing proteins"/>
    <property type="match status" value="6"/>
</dbReference>
<proteinExistence type="inferred from homology"/>
<name>A0AA39KS31_9HYME</name>
<keyword evidence="5" id="KW-1185">Reference proteome</keyword>
<feature type="domain" description="HP" evidence="3">
    <location>
        <begin position="754"/>
        <end position="819"/>
    </location>
</feature>